<dbReference type="SMART" id="SM00480">
    <property type="entry name" value="POL3Bc"/>
    <property type="match status" value="1"/>
</dbReference>
<dbReference type="Pfam" id="PF02767">
    <property type="entry name" value="DNA_pol3_beta_2"/>
    <property type="match status" value="1"/>
</dbReference>
<dbReference type="GO" id="GO:0003677">
    <property type="term" value="F:DNA binding"/>
    <property type="evidence" value="ECO:0007669"/>
    <property type="project" value="UniProtKB-UniRule"/>
</dbReference>
<dbReference type="NCBIfam" id="TIGR00663">
    <property type="entry name" value="dnan"/>
    <property type="match status" value="1"/>
</dbReference>
<accession>A0A1F5YL89</accession>
<name>A0A1F5YL89_9BACT</name>
<dbReference type="Pfam" id="PF00712">
    <property type="entry name" value="DNA_pol3_beta"/>
    <property type="match status" value="1"/>
</dbReference>
<evidence type="ECO:0000313" key="14">
    <source>
        <dbReference type="Proteomes" id="UP000177396"/>
    </source>
</evidence>
<keyword evidence="5 9" id="KW-0548">Nucleotidyltransferase</keyword>
<evidence type="ECO:0000313" key="13">
    <source>
        <dbReference type="EMBL" id="OGG00813.1"/>
    </source>
</evidence>
<feature type="domain" description="DNA polymerase III beta sliding clamp C-terminal" evidence="12">
    <location>
        <begin position="246"/>
        <end position="366"/>
    </location>
</feature>
<feature type="domain" description="DNA polymerase III beta sliding clamp central" evidence="11">
    <location>
        <begin position="131"/>
        <end position="243"/>
    </location>
</feature>
<dbReference type="AlphaFoldDB" id="A0A1F5YL89"/>
<dbReference type="GO" id="GO:0009360">
    <property type="term" value="C:DNA polymerase III complex"/>
    <property type="evidence" value="ECO:0007669"/>
    <property type="project" value="InterPro"/>
</dbReference>
<dbReference type="InterPro" id="IPR001001">
    <property type="entry name" value="DNA_polIII_beta"/>
</dbReference>
<dbReference type="GO" id="GO:0003887">
    <property type="term" value="F:DNA-directed DNA polymerase activity"/>
    <property type="evidence" value="ECO:0007669"/>
    <property type="project" value="UniProtKB-UniRule"/>
</dbReference>
<protein>
    <recommendedName>
        <fullName evidence="9">Beta sliding clamp</fullName>
    </recommendedName>
</protein>
<evidence type="ECO:0000256" key="7">
    <source>
        <dbReference type="ARBA" id="ARBA00022932"/>
    </source>
</evidence>
<evidence type="ECO:0000259" key="10">
    <source>
        <dbReference type="Pfam" id="PF00712"/>
    </source>
</evidence>
<evidence type="ECO:0000256" key="9">
    <source>
        <dbReference type="PIRNR" id="PIRNR000804"/>
    </source>
</evidence>
<sequence>MKVLILKENLEKALSIVSKGLSLKPQLPILSHLLLKAHHNQLELFSTNLELGIIYTTPAKVEKEGEVAVPGKLLTEFVSSLFTDKIELEATEKNLLVKTNKTRGNLSVGNPSDFPPFPEPSPVSKKLPLIKIKDAVLRTIFAASTDEGRPILTGVRTVISDSKLFLSSTDGYRLSKEEVDLGAKLQPLEVILPAQSLLEMIRIAEVIKAEEVDFLIIENKNQVVFGLPHTKIFTRLIDGEFPNIEKIIPTGFKTKFIVNKDLFHQAVKTTSIFARGSANIIKIKIEKDGLKLSANTPQVGSEEDFIEARTEGEEIEVAFNFRFLLDLLNNFPDKELVFESLGSLSPGVFKAKSEKYSFLHIIMPVRVQS</sequence>
<dbReference type="InterPro" id="IPR022635">
    <property type="entry name" value="DNA_polIII_beta_C"/>
</dbReference>
<keyword evidence="4 9" id="KW-0808">Transferase</keyword>
<comment type="subunit">
    <text evidence="9">Forms a ring-shaped head-to-tail homodimer around DNA.</text>
</comment>
<comment type="subcellular location">
    <subcellularLocation>
        <location evidence="1 9">Cytoplasm</location>
    </subcellularLocation>
</comment>
<dbReference type="Gene3D" id="3.70.10.10">
    <property type="match status" value="1"/>
</dbReference>
<comment type="similarity">
    <text evidence="2 9">Belongs to the beta sliding clamp family.</text>
</comment>
<evidence type="ECO:0000256" key="8">
    <source>
        <dbReference type="ARBA" id="ARBA00023125"/>
    </source>
</evidence>
<evidence type="ECO:0000259" key="12">
    <source>
        <dbReference type="Pfam" id="PF02768"/>
    </source>
</evidence>
<evidence type="ECO:0000256" key="5">
    <source>
        <dbReference type="ARBA" id="ARBA00022695"/>
    </source>
</evidence>
<dbReference type="GO" id="GO:0005737">
    <property type="term" value="C:cytoplasm"/>
    <property type="evidence" value="ECO:0007669"/>
    <property type="project" value="UniProtKB-SubCell"/>
</dbReference>
<evidence type="ECO:0000256" key="6">
    <source>
        <dbReference type="ARBA" id="ARBA00022705"/>
    </source>
</evidence>
<dbReference type="Gene3D" id="3.10.150.10">
    <property type="entry name" value="DNA Polymerase III, subunit A, domain 2"/>
    <property type="match status" value="1"/>
</dbReference>
<dbReference type="InterPro" id="IPR022634">
    <property type="entry name" value="DNA_polIII_beta_N"/>
</dbReference>
<organism evidence="13 14">
    <name type="scientific">Candidatus Gottesmanbacteria bacterium RBG_16_38_7b</name>
    <dbReference type="NCBI Taxonomy" id="1798372"/>
    <lineage>
        <taxon>Bacteria</taxon>
        <taxon>Candidatus Gottesmaniibacteriota</taxon>
    </lineage>
</organism>
<evidence type="ECO:0000256" key="3">
    <source>
        <dbReference type="ARBA" id="ARBA00022490"/>
    </source>
</evidence>
<feature type="domain" description="DNA polymerase III beta sliding clamp N-terminal" evidence="10">
    <location>
        <begin position="1"/>
        <end position="116"/>
    </location>
</feature>
<dbReference type="EMBL" id="MFJB01000011">
    <property type="protein sequence ID" value="OGG00813.1"/>
    <property type="molecule type" value="Genomic_DNA"/>
</dbReference>
<keyword evidence="7 9" id="KW-0239">DNA-directed DNA polymerase</keyword>
<dbReference type="PANTHER" id="PTHR30478:SF0">
    <property type="entry name" value="BETA SLIDING CLAMP"/>
    <property type="match status" value="1"/>
</dbReference>
<comment type="caution">
    <text evidence="13">The sequence shown here is derived from an EMBL/GenBank/DDBJ whole genome shotgun (WGS) entry which is preliminary data.</text>
</comment>
<dbReference type="InterPro" id="IPR046938">
    <property type="entry name" value="DNA_clamp_sf"/>
</dbReference>
<dbReference type="GO" id="GO:0006271">
    <property type="term" value="P:DNA strand elongation involved in DNA replication"/>
    <property type="evidence" value="ECO:0007669"/>
    <property type="project" value="TreeGrafter"/>
</dbReference>
<keyword evidence="6 9" id="KW-0235">DNA replication</keyword>
<evidence type="ECO:0000256" key="1">
    <source>
        <dbReference type="ARBA" id="ARBA00004496"/>
    </source>
</evidence>
<gene>
    <name evidence="13" type="ORF">A2153_04305</name>
</gene>
<proteinExistence type="inferred from homology"/>
<evidence type="ECO:0000256" key="4">
    <source>
        <dbReference type="ARBA" id="ARBA00022679"/>
    </source>
</evidence>
<dbReference type="SUPFAM" id="SSF55979">
    <property type="entry name" value="DNA clamp"/>
    <property type="match status" value="3"/>
</dbReference>
<comment type="function">
    <text evidence="9">Confers DNA tethering and processivity to DNA polymerases and other proteins. Acts as a clamp, forming a ring around DNA (a reaction catalyzed by the clamp-loading complex) which diffuses in an ATP-independent manner freely and bidirectionally along dsDNA. Initially characterized for its ability to contact the catalytic subunit of DNA polymerase III (Pol III), a complex, multichain enzyme responsible for most of the replicative synthesis in bacteria; Pol III exhibits 3'-5' exonuclease proofreading activity. The beta chain is required for initiation of replication as well as for processivity of DNA replication.</text>
</comment>
<keyword evidence="3 9" id="KW-0963">Cytoplasm</keyword>
<dbReference type="InterPro" id="IPR022637">
    <property type="entry name" value="DNA_polIII_beta_cen"/>
</dbReference>
<evidence type="ECO:0000259" key="11">
    <source>
        <dbReference type="Pfam" id="PF02767"/>
    </source>
</evidence>
<evidence type="ECO:0000256" key="2">
    <source>
        <dbReference type="ARBA" id="ARBA00010752"/>
    </source>
</evidence>
<keyword evidence="8" id="KW-0238">DNA-binding</keyword>
<dbReference type="CDD" id="cd00140">
    <property type="entry name" value="beta_clamp"/>
    <property type="match status" value="1"/>
</dbReference>
<dbReference type="Pfam" id="PF02768">
    <property type="entry name" value="DNA_pol3_beta_3"/>
    <property type="match status" value="1"/>
</dbReference>
<dbReference type="Proteomes" id="UP000177396">
    <property type="component" value="Unassembled WGS sequence"/>
</dbReference>
<dbReference type="PANTHER" id="PTHR30478">
    <property type="entry name" value="DNA POLYMERASE III SUBUNIT BETA"/>
    <property type="match status" value="1"/>
</dbReference>
<dbReference type="GO" id="GO:0008408">
    <property type="term" value="F:3'-5' exonuclease activity"/>
    <property type="evidence" value="ECO:0007669"/>
    <property type="project" value="InterPro"/>
</dbReference>
<dbReference type="PIRSF" id="PIRSF000804">
    <property type="entry name" value="DNA_pol_III_b"/>
    <property type="match status" value="1"/>
</dbReference>
<reference evidence="13 14" key="1">
    <citation type="journal article" date="2016" name="Nat. Commun.">
        <title>Thousands of microbial genomes shed light on interconnected biogeochemical processes in an aquifer system.</title>
        <authorList>
            <person name="Anantharaman K."/>
            <person name="Brown C.T."/>
            <person name="Hug L.A."/>
            <person name="Sharon I."/>
            <person name="Castelle C.J."/>
            <person name="Probst A.J."/>
            <person name="Thomas B.C."/>
            <person name="Singh A."/>
            <person name="Wilkins M.J."/>
            <person name="Karaoz U."/>
            <person name="Brodie E.L."/>
            <person name="Williams K.H."/>
            <person name="Hubbard S.S."/>
            <person name="Banfield J.F."/>
        </authorList>
    </citation>
    <scope>NUCLEOTIDE SEQUENCE [LARGE SCALE GENOMIC DNA]</scope>
</reference>